<evidence type="ECO:0000256" key="1">
    <source>
        <dbReference type="ARBA" id="ARBA00008645"/>
    </source>
</evidence>
<keyword evidence="5" id="KW-1185">Reference proteome</keyword>
<evidence type="ECO:0000259" key="3">
    <source>
        <dbReference type="Pfam" id="PF00561"/>
    </source>
</evidence>
<evidence type="ECO:0000256" key="2">
    <source>
        <dbReference type="ARBA" id="ARBA00022801"/>
    </source>
</evidence>
<protein>
    <recommendedName>
        <fullName evidence="3">AB hydrolase-1 domain-containing protein</fullName>
    </recommendedName>
</protein>
<organism evidence="4 5">
    <name type="scientific">Helicoverpa armigera</name>
    <name type="common">Cotton bollworm</name>
    <name type="synonym">Heliothis armigera</name>
    <dbReference type="NCBI Taxonomy" id="29058"/>
    <lineage>
        <taxon>Eukaryota</taxon>
        <taxon>Metazoa</taxon>
        <taxon>Ecdysozoa</taxon>
        <taxon>Arthropoda</taxon>
        <taxon>Hexapoda</taxon>
        <taxon>Insecta</taxon>
        <taxon>Pterygota</taxon>
        <taxon>Neoptera</taxon>
        <taxon>Endopterygota</taxon>
        <taxon>Lepidoptera</taxon>
        <taxon>Glossata</taxon>
        <taxon>Ditrysia</taxon>
        <taxon>Noctuoidea</taxon>
        <taxon>Noctuidae</taxon>
        <taxon>Heliothinae</taxon>
        <taxon>Helicoverpa</taxon>
    </lineage>
</organism>
<dbReference type="PANTHER" id="PTHR43798:SF14">
    <property type="entry name" value="SERINE HYDROLASE-LIKE PROTEIN DDB_G0286239"/>
    <property type="match status" value="1"/>
</dbReference>
<dbReference type="Pfam" id="PF00561">
    <property type="entry name" value="Abhydrolase_1"/>
    <property type="match status" value="1"/>
</dbReference>
<dbReference type="GO" id="GO:0016787">
    <property type="term" value="F:hydrolase activity"/>
    <property type="evidence" value="ECO:0007669"/>
    <property type="project" value="UniProtKB-KW"/>
</dbReference>
<sequence length="231" mass="25677">MRKNMKSMKEWTVEAKWGKVAMVSWGDPANPPVLLVHGYMDSAATFIFLVEQLPDDYYYVAFDLPGHGQSDPFPGGAVVSLLHMVEVVRLVVDYMRWEKFVYISHSMAVIIGMFYNHSSLMPAGDGKFTLTLVPKMKRIASADVSPETLITVLTVKTPPLLIVEASINICAGPGKDFAAKIIQKCLTVRHSLSVTVEGSHDVHITNPDGVAKHVVEFLKSDFDRRFVRGKL</sequence>
<dbReference type="SUPFAM" id="SSF53474">
    <property type="entry name" value="alpha/beta-Hydrolases"/>
    <property type="match status" value="1"/>
</dbReference>
<reference evidence="4 5" key="1">
    <citation type="journal article" date="2017" name="BMC Biol.">
        <title>Genomic innovations, transcriptional plasticity and gene loss underlying the evolution and divergence of two highly polyphagous and invasive Helicoverpa pest species.</title>
        <authorList>
            <person name="Pearce S.L."/>
            <person name="Clarke D.F."/>
            <person name="East P.D."/>
            <person name="Elfekih S."/>
            <person name="Gordon K.H."/>
            <person name="Jermiin L.S."/>
            <person name="McGaughran A."/>
            <person name="Oakeshott J.G."/>
            <person name="Papanikolaou A."/>
            <person name="Perera O.P."/>
            <person name="Rane R.V."/>
            <person name="Richards S."/>
            <person name="Tay W.T."/>
            <person name="Walsh T.K."/>
            <person name="Anderson A."/>
            <person name="Anderson C.J."/>
            <person name="Asgari S."/>
            <person name="Board P.G."/>
            <person name="Bretschneider A."/>
            <person name="Campbell P.M."/>
            <person name="Chertemps T."/>
            <person name="Christeller J.T."/>
            <person name="Coppin C.W."/>
            <person name="Downes S.J."/>
            <person name="Duan G."/>
            <person name="Farnsworth C.A."/>
            <person name="Good R.T."/>
            <person name="Han L.B."/>
            <person name="Han Y.C."/>
            <person name="Hatje K."/>
            <person name="Horne I."/>
            <person name="Huang Y.P."/>
            <person name="Hughes D.S."/>
            <person name="Jacquin-Joly E."/>
            <person name="James W."/>
            <person name="Jhangiani S."/>
            <person name="Kollmar M."/>
            <person name="Kuwar S.S."/>
            <person name="Li S."/>
            <person name="Liu N.Y."/>
            <person name="Maibeche M.T."/>
            <person name="Miller J.R."/>
            <person name="Montagne N."/>
            <person name="Perry T."/>
            <person name="Qu J."/>
            <person name="Song S.V."/>
            <person name="Sutton G.G."/>
            <person name="Vogel H."/>
            <person name="Walenz B.P."/>
            <person name="Xu W."/>
            <person name="Zhang H.J."/>
            <person name="Zou Z."/>
            <person name="Batterham P."/>
            <person name="Edwards O.R."/>
            <person name="Feyereisen R."/>
            <person name="Gibbs R.A."/>
            <person name="Heckel D.G."/>
            <person name="McGrath A."/>
            <person name="Robin C."/>
            <person name="Scherer S.E."/>
            <person name="Worley K.C."/>
            <person name="Wu Y.D."/>
        </authorList>
    </citation>
    <scope>NUCLEOTIDE SEQUENCE [LARGE SCALE GENOMIC DNA]</scope>
    <source>
        <strain evidence="4">Harm_GR_Male_#8</strain>
        <tissue evidence="4">Whole organism</tissue>
    </source>
</reference>
<dbReference type="InterPro" id="IPR000073">
    <property type="entry name" value="AB_hydrolase_1"/>
</dbReference>
<dbReference type="GO" id="GO:0016020">
    <property type="term" value="C:membrane"/>
    <property type="evidence" value="ECO:0007669"/>
    <property type="project" value="TreeGrafter"/>
</dbReference>
<keyword evidence="2" id="KW-0378">Hydrolase</keyword>
<evidence type="ECO:0000313" key="4">
    <source>
        <dbReference type="EMBL" id="PZC73194.1"/>
    </source>
</evidence>
<dbReference type="Proteomes" id="UP000249218">
    <property type="component" value="Unassembled WGS sequence"/>
</dbReference>
<name>A0A2W1BHM7_HELAM</name>
<dbReference type="OrthoDB" id="6431331at2759"/>
<dbReference type="PANTHER" id="PTHR43798">
    <property type="entry name" value="MONOACYLGLYCEROL LIPASE"/>
    <property type="match status" value="1"/>
</dbReference>
<feature type="domain" description="AB hydrolase-1" evidence="3">
    <location>
        <begin position="31"/>
        <end position="108"/>
    </location>
</feature>
<dbReference type="AlphaFoldDB" id="A0A2W1BHM7"/>
<accession>A0A2W1BHM7</accession>
<proteinExistence type="inferred from homology"/>
<dbReference type="InterPro" id="IPR029058">
    <property type="entry name" value="AB_hydrolase_fold"/>
</dbReference>
<gene>
    <name evidence="4" type="primary">HaOG209926</name>
    <name evidence="4" type="ORF">B5X24_HaOG209926</name>
</gene>
<comment type="similarity">
    <text evidence="1">Belongs to the AB hydrolase superfamily.</text>
</comment>
<dbReference type="Gene3D" id="3.40.50.1820">
    <property type="entry name" value="alpha/beta hydrolase"/>
    <property type="match status" value="2"/>
</dbReference>
<dbReference type="EMBL" id="KZ150120">
    <property type="protein sequence ID" value="PZC73194.1"/>
    <property type="molecule type" value="Genomic_DNA"/>
</dbReference>
<evidence type="ECO:0000313" key="5">
    <source>
        <dbReference type="Proteomes" id="UP000249218"/>
    </source>
</evidence>
<dbReference type="InterPro" id="IPR050266">
    <property type="entry name" value="AB_hydrolase_sf"/>
</dbReference>